<evidence type="ECO:0008006" key="3">
    <source>
        <dbReference type="Google" id="ProtNLM"/>
    </source>
</evidence>
<dbReference type="OrthoDB" id="1122787at2"/>
<proteinExistence type="predicted"/>
<dbReference type="Proteomes" id="UP000077824">
    <property type="component" value="Chromosome"/>
</dbReference>
<evidence type="ECO:0000313" key="1">
    <source>
        <dbReference type="EMBL" id="ANF49659.1"/>
    </source>
</evidence>
<accession>A0A172XRM2</accession>
<dbReference type="AlphaFoldDB" id="A0A172XRM2"/>
<dbReference type="KEGG" id="chh:A0O34_03485"/>
<reference evidence="1 2" key="1">
    <citation type="submission" date="2016-04" db="EMBL/GenBank/DDBJ databases">
        <title>Complete Genome Sequence of Chryseobacterium sp. IHBB 10212.</title>
        <authorList>
            <person name="Pal M."/>
            <person name="Swarnkar M.K."/>
            <person name="Kaushal K."/>
            <person name="Chhibber S."/>
            <person name="Singh A.K."/>
            <person name="Gulati A."/>
        </authorList>
    </citation>
    <scope>NUCLEOTIDE SEQUENCE [LARGE SCALE GENOMIC DNA]</scope>
    <source>
        <strain evidence="1 2">IHBB 10212</strain>
    </source>
</reference>
<dbReference type="EMBL" id="CP015199">
    <property type="protein sequence ID" value="ANF49659.1"/>
    <property type="molecule type" value="Genomic_DNA"/>
</dbReference>
<protein>
    <recommendedName>
        <fullName evidence="3">Addiction module protein</fullName>
    </recommendedName>
</protein>
<name>A0A172XRM2_9FLAO</name>
<gene>
    <name evidence="1" type="ORF">A0O34_03485</name>
</gene>
<keyword evidence="2" id="KW-1185">Reference proteome</keyword>
<sequence>MKTSDLKIDLINRITQLKEIRLIEEIQKLLDFELDQNDYILNDSQKDRIAEAREEYKSSAYLTEDKANQDIEEWLKEK</sequence>
<dbReference type="RefSeq" id="WP_066751218.1">
    <property type="nucleotide sequence ID" value="NZ_CP015199.1"/>
</dbReference>
<organism evidence="1 2">
    <name type="scientific">Chryseobacterium glaciei</name>
    <dbReference type="NCBI Taxonomy" id="1685010"/>
    <lineage>
        <taxon>Bacteria</taxon>
        <taxon>Pseudomonadati</taxon>
        <taxon>Bacteroidota</taxon>
        <taxon>Flavobacteriia</taxon>
        <taxon>Flavobacteriales</taxon>
        <taxon>Weeksellaceae</taxon>
        <taxon>Chryseobacterium group</taxon>
        <taxon>Chryseobacterium</taxon>
    </lineage>
</organism>
<dbReference type="STRING" id="1685010.A0O34_03485"/>
<evidence type="ECO:0000313" key="2">
    <source>
        <dbReference type="Proteomes" id="UP000077824"/>
    </source>
</evidence>